<dbReference type="InterPro" id="IPR016181">
    <property type="entry name" value="Acyl_CoA_acyltransferase"/>
</dbReference>
<gene>
    <name evidence="2" type="ORF">G5C33_11900</name>
</gene>
<dbReference type="EMBL" id="CP049109">
    <property type="protein sequence ID" value="QIG80409.1"/>
    <property type="molecule type" value="Genomic_DNA"/>
</dbReference>
<dbReference type="Pfam" id="PF00583">
    <property type="entry name" value="Acetyltransf_1"/>
    <property type="match status" value="1"/>
</dbReference>
<evidence type="ECO:0000259" key="1">
    <source>
        <dbReference type="PROSITE" id="PS51186"/>
    </source>
</evidence>
<accession>A0A6G6Y678</accession>
<dbReference type="InterPro" id="IPR000182">
    <property type="entry name" value="GNAT_dom"/>
</dbReference>
<keyword evidence="2" id="KW-0808">Transferase</keyword>
<dbReference type="SUPFAM" id="SSF55729">
    <property type="entry name" value="Acyl-CoA N-acyltransferases (Nat)"/>
    <property type="match status" value="1"/>
</dbReference>
<feature type="domain" description="N-acetyltransferase" evidence="1">
    <location>
        <begin position="23"/>
        <end position="176"/>
    </location>
</feature>
<dbReference type="GO" id="GO:0016747">
    <property type="term" value="F:acyltransferase activity, transferring groups other than amino-acyl groups"/>
    <property type="evidence" value="ECO:0007669"/>
    <property type="project" value="InterPro"/>
</dbReference>
<reference evidence="2 3" key="1">
    <citation type="submission" date="2020-02" db="EMBL/GenBank/DDBJ databases">
        <authorList>
            <person name="Zheng R.K."/>
            <person name="Sun C.M."/>
        </authorList>
    </citation>
    <scope>NUCLEOTIDE SEQUENCE [LARGE SCALE GENOMIC DNA]</scope>
    <source>
        <strain evidence="3">zrk23</strain>
    </source>
</reference>
<name>A0A6G6Y678_9SPHN</name>
<dbReference type="RefSeq" id="WP_165327416.1">
    <property type="nucleotide sequence ID" value="NZ_CP049109.1"/>
</dbReference>
<dbReference type="Proteomes" id="UP000501568">
    <property type="component" value="Chromosome"/>
</dbReference>
<keyword evidence="3" id="KW-1185">Reference proteome</keyword>
<proteinExistence type="predicted"/>
<dbReference type="Gene3D" id="3.40.630.30">
    <property type="match status" value="1"/>
</dbReference>
<dbReference type="PROSITE" id="PS51186">
    <property type="entry name" value="GNAT"/>
    <property type="match status" value="1"/>
</dbReference>
<evidence type="ECO:0000313" key="2">
    <source>
        <dbReference type="EMBL" id="QIG80409.1"/>
    </source>
</evidence>
<dbReference type="AlphaFoldDB" id="A0A6G6Y678"/>
<evidence type="ECO:0000313" key="3">
    <source>
        <dbReference type="Proteomes" id="UP000501568"/>
    </source>
</evidence>
<protein>
    <submittedName>
        <fullName evidence="2">GNAT family N-acetyltransferase</fullName>
    </submittedName>
</protein>
<sequence length="176" mass="19745">MTSPDQKPLDHPTELTTRSGLVIDVRPATEADEPALEKLFESVSPDDRRFRFLSARDHVGHDQLVAMTKVDHWRTESFLAFDKQSGELLATGMLACDKAMEAAEVAISIRSDRKGQGIGWTLLTFIAEEAMRRGVKRLMSIESRDNHSAIELEREMGFTARVDEDDPTLVVLEATF</sequence>
<organism evidence="2 3">
    <name type="scientific">Stakelama tenebrarum</name>
    <dbReference type="NCBI Taxonomy" id="2711215"/>
    <lineage>
        <taxon>Bacteria</taxon>
        <taxon>Pseudomonadati</taxon>
        <taxon>Pseudomonadota</taxon>
        <taxon>Alphaproteobacteria</taxon>
        <taxon>Sphingomonadales</taxon>
        <taxon>Sphingomonadaceae</taxon>
        <taxon>Stakelama</taxon>
    </lineage>
</organism>
<dbReference type="KEGG" id="spzr:G5C33_11900"/>